<organism evidence="3 4">
    <name type="scientific">Sanguibacter antarcticus</name>
    <dbReference type="NCBI Taxonomy" id="372484"/>
    <lineage>
        <taxon>Bacteria</taxon>
        <taxon>Bacillati</taxon>
        <taxon>Actinomycetota</taxon>
        <taxon>Actinomycetes</taxon>
        <taxon>Micrococcales</taxon>
        <taxon>Sanguibacteraceae</taxon>
        <taxon>Sanguibacter</taxon>
    </lineage>
</organism>
<comment type="caution">
    <text evidence="3">The sequence shown here is derived from an EMBL/GenBank/DDBJ whole genome shotgun (WGS) entry which is preliminary data.</text>
</comment>
<dbReference type="RefSeq" id="WP_098454113.1">
    <property type="nucleotide sequence ID" value="NZ_PDJG01000001.1"/>
</dbReference>
<dbReference type="Proteomes" id="UP000225548">
    <property type="component" value="Unassembled WGS sequence"/>
</dbReference>
<dbReference type="InterPro" id="IPR044049">
    <property type="entry name" value="EccD_transm"/>
</dbReference>
<dbReference type="AlphaFoldDB" id="A0A2A9E168"/>
<keyword evidence="1" id="KW-0812">Transmembrane</keyword>
<sequence>MTETVSASRRVVLQFSAHSVDVLVPDHVSVADALRSVGVDPSDPALVVVTSDGTRLDLAAAAGVVLHDGAVVHVSAASSGVVTRTEDRTAPEVVSSPVAAAGAPTVRAPAPQVLLVALAGACALAVVTMSTVPGLVQTGAVSGTGQQVVAGTFLLAALLLGLSPAVRHDGGTETSLVVAALLACAGGATTVDTTLASSDQLAVVAGFVGASVVSALAAVRARASRARDDGVQVAVVLATSCAGVAGVAGAALTLGLPAWTAAAVLLGLVPLLLRLLPSCALRVPVVFLVDAAHVTRSALSVRGAAPAPPPAVRSPVVERAVGRGDRLLAAGTVALSVMAAATTPFVLLGTPPGGAEGVTAVVLVLLVAVALTSVPRTARAPSSRTAPRAAAAAMLLAIVLRTAFVGGPTSALPLACGLAALGMLVVFAAGAIRRGRRSVGLSRLTDSLEGLVVALSLPAALVTIGVVEMVRSAVSG</sequence>
<evidence type="ECO:0000313" key="4">
    <source>
        <dbReference type="Proteomes" id="UP000225548"/>
    </source>
</evidence>
<accession>A0A2A9E168</accession>
<dbReference type="OrthoDB" id="4830002at2"/>
<evidence type="ECO:0000313" key="3">
    <source>
        <dbReference type="EMBL" id="PFG32797.1"/>
    </source>
</evidence>
<feature type="domain" description="EccD-like transmembrane" evidence="2">
    <location>
        <begin position="119"/>
        <end position="472"/>
    </location>
</feature>
<evidence type="ECO:0000256" key="1">
    <source>
        <dbReference type="SAM" id="Phobius"/>
    </source>
</evidence>
<name>A0A2A9E168_9MICO</name>
<proteinExistence type="predicted"/>
<protein>
    <recommendedName>
        <fullName evidence="2">EccD-like transmembrane domain-containing protein</fullName>
    </recommendedName>
</protein>
<dbReference type="Pfam" id="PF19053">
    <property type="entry name" value="EccD"/>
    <property type="match status" value="1"/>
</dbReference>
<feature type="transmembrane region" description="Helical" evidence="1">
    <location>
        <begin position="113"/>
        <end position="132"/>
    </location>
</feature>
<feature type="transmembrane region" description="Helical" evidence="1">
    <location>
        <begin position="410"/>
        <end position="430"/>
    </location>
</feature>
<evidence type="ECO:0000259" key="2">
    <source>
        <dbReference type="Pfam" id="PF19053"/>
    </source>
</evidence>
<reference evidence="3 4" key="1">
    <citation type="submission" date="2017-10" db="EMBL/GenBank/DDBJ databases">
        <title>Sequencing the genomes of 1000 actinobacteria strains.</title>
        <authorList>
            <person name="Klenk H.-P."/>
        </authorList>
    </citation>
    <scope>NUCLEOTIDE SEQUENCE [LARGE SCALE GENOMIC DNA]</scope>
    <source>
        <strain evidence="3 4">DSM 18966</strain>
    </source>
</reference>
<dbReference type="EMBL" id="PDJG01000001">
    <property type="protein sequence ID" value="PFG32797.1"/>
    <property type="molecule type" value="Genomic_DNA"/>
</dbReference>
<gene>
    <name evidence="3" type="ORF">ATL42_0645</name>
</gene>
<feature type="transmembrane region" description="Helical" evidence="1">
    <location>
        <begin position="451"/>
        <end position="470"/>
    </location>
</feature>
<feature type="transmembrane region" description="Helical" evidence="1">
    <location>
        <begin position="174"/>
        <end position="195"/>
    </location>
</feature>
<feature type="transmembrane region" description="Helical" evidence="1">
    <location>
        <begin position="386"/>
        <end position="404"/>
    </location>
</feature>
<feature type="transmembrane region" description="Helical" evidence="1">
    <location>
        <begin position="327"/>
        <end position="348"/>
    </location>
</feature>
<feature type="transmembrane region" description="Helical" evidence="1">
    <location>
        <begin position="354"/>
        <end position="374"/>
    </location>
</feature>
<feature type="transmembrane region" description="Helical" evidence="1">
    <location>
        <begin position="144"/>
        <end position="162"/>
    </location>
</feature>
<keyword evidence="4" id="KW-1185">Reference proteome</keyword>
<feature type="transmembrane region" description="Helical" evidence="1">
    <location>
        <begin position="258"/>
        <end position="276"/>
    </location>
</feature>
<keyword evidence="1" id="KW-1133">Transmembrane helix</keyword>
<feature type="transmembrane region" description="Helical" evidence="1">
    <location>
        <begin position="231"/>
        <end position="252"/>
    </location>
</feature>
<keyword evidence="1" id="KW-0472">Membrane</keyword>
<feature type="transmembrane region" description="Helical" evidence="1">
    <location>
        <begin position="201"/>
        <end position="219"/>
    </location>
</feature>